<dbReference type="GO" id="GO:0010468">
    <property type="term" value="P:regulation of gene expression"/>
    <property type="evidence" value="ECO:0007669"/>
    <property type="project" value="InterPro"/>
</dbReference>
<dbReference type="Pfam" id="PF05145">
    <property type="entry name" value="AbrB"/>
    <property type="match status" value="1"/>
</dbReference>
<feature type="transmembrane region" description="Helical" evidence="1">
    <location>
        <begin position="41"/>
        <end position="62"/>
    </location>
</feature>
<dbReference type="PANTHER" id="PTHR38457:SF1">
    <property type="entry name" value="REGULATOR ABRB-RELATED"/>
    <property type="match status" value="1"/>
</dbReference>
<keyword evidence="3" id="KW-1185">Reference proteome</keyword>
<reference evidence="2 3" key="1">
    <citation type="submission" date="2019-07" db="EMBL/GenBank/DDBJ databases">
        <title>Genomic Encyclopedia of Type Strains, Phase I: the one thousand microbial genomes (KMG-I) project.</title>
        <authorList>
            <person name="Kyrpides N."/>
        </authorList>
    </citation>
    <scope>NUCLEOTIDE SEQUENCE [LARGE SCALE GENOMIC DNA]</scope>
    <source>
        <strain evidence="2 3">DSM 375</strain>
    </source>
</reference>
<protein>
    <submittedName>
        <fullName evidence="2">Uncharacterized protein</fullName>
    </submittedName>
</protein>
<dbReference type="PANTHER" id="PTHR38457">
    <property type="entry name" value="REGULATOR ABRB-RELATED"/>
    <property type="match status" value="1"/>
</dbReference>
<dbReference type="GO" id="GO:0016020">
    <property type="term" value="C:membrane"/>
    <property type="evidence" value="ECO:0007669"/>
    <property type="project" value="InterPro"/>
</dbReference>
<keyword evidence="1" id="KW-0812">Transmembrane</keyword>
<keyword evidence="1" id="KW-0472">Membrane</keyword>
<organism evidence="2 3">
    <name type="scientific">Azomonas agilis</name>
    <dbReference type="NCBI Taxonomy" id="116849"/>
    <lineage>
        <taxon>Bacteria</taxon>
        <taxon>Pseudomonadati</taxon>
        <taxon>Pseudomonadota</taxon>
        <taxon>Gammaproteobacteria</taxon>
        <taxon>Pseudomonadales</taxon>
        <taxon>Pseudomonadaceae</taxon>
        <taxon>Azomonas</taxon>
    </lineage>
</organism>
<evidence type="ECO:0000256" key="1">
    <source>
        <dbReference type="SAM" id="Phobius"/>
    </source>
</evidence>
<dbReference type="AlphaFoldDB" id="A0A562IY55"/>
<gene>
    <name evidence="2" type="ORF">LX59_01449</name>
</gene>
<dbReference type="Proteomes" id="UP000319627">
    <property type="component" value="Unassembled WGS sequence"/>
</dbReference>
<dbReference type="InterPro" id="IPR007820">
    <property type="entry name" value="AbrB_fam"/>
</dbReference>
<accession>A0A562IY55</accession>
<evidence type="ECO:0000313" key="3">
    <source>
        <dbReference type="Proteomes" id="UP000319627"/>
    </source>
</evidence>
<dbReference type="EMBL" id="VLKG01000004">
    <property type="protein sequence ID" value="TWH75939.1"/>
    <property type="molecule type" value="Genomic_DNA"/>
</dbReference>
<feature type="transmembrane region" description="Helical" evidence="1">
    <location>
        <begin position="15"/>
        <end position="32"/>
    </location>
</feature>
<sequence>MATPTLNHTRLPTDWYWLAPMLVGGVLIALIWKRLKLPNPWIFGPMALCALVTACFDLHTALPIELSNYGQLMIGCTLGGFFDRKFFSRPQSF</sequence>
<name>A0A562IY55_9GAMM</name>
<evidence type="ECO:0000313" key="2">
    <source>
        <dbReference type="EMBL" id="TWH75939.1"/>
    </source>
</evidence>
<comment type="caution">
    <text evidence="2">The sequence shown here is derived from an EMBL/GenBank/DDBJ whole genome shotgun (WGS) entry which is preliminary data.</text>
</comment>
<proteinExistence type="predicted"/>
<keyword evidence="1" id="KW-1133">Transmembrane helix</keyword>